<keyword evidence="2" id="KW-1185">Reference proteome</keyword>
<sequence>MDVRAMTFVVRRKWTLHVVNPETMLKKWLHQYLVSGGVNPAREATVNGAARALLRPSPLRELGSDLPTAVRTPTSRVEIAPAMMTPFGVCEMWL</sequence>
<evidence type="ECO:0000313" key="1">
    <source>
        <dbReference type="EMBL" id="TGO55662.1"/>
    </source>
</evidence>
<dbReference type="AlphaFoldDB" id="A0A4Z1I893"/>
<accession>A0A4Z1I893</accession>
<proteinExistence type="predicted"/>
<organism evidence="1 2">
    <name type="scientific">Botryotinia narcissicola</name>
    <dbReference type="NCBI Taxonomy" id="278944"/>
    <lineage>
        <taxon>Eukaryota</taxon>
        <taxon>Fungi</taxon>
        <taxon>Dikarya</taxon>
        <taxon>Ascomycota</taxon>
        <taxon>Pezizomycotina</taxon>
        <taxon>Leotiomycetes</taxon>
        <taxon>Helotiales</taxon>
        <taxon>Sclerotiniaceae</taxon>
        <taxon>Botryotinia</taxon>
    </lineage>
</organism>
<comment type="caution">
    <text evidence="1">The sequence shown here is derived from an EMBL/GenBank/DDBJ whole genome shotgun (WGS) entry which is preliminary data.</text>
</comment>
<dbReference type="EMBL" id="PQXJ01000240">
    <property type="protein sequence ID" value="TGO55662.1"/>
    <property type="molecule type" value="Genomic_DNA"/>
</dbReference>
<name>A0A4Z1I893_9HELO</name>
<dbReference type="Proteomes" id="UP000297452">
    <property type="component" value="Unassembled WGS sequence"/>
</dbReference>
<evidence type="ECO:0000313" key="2">
    <source>
        <dbReference type="Proteomes" id="UP000297452"/>
    </source>
</evidence>
<reference evidence="1 2" key="1">
    <citation type="submission" date="2017-12" db="EMBL/GenBank/DDBJ databases">
        <title>Comparative genomics of Botrytis spp.</title>
        <authorList>
            <person name="Valero-Jimenez C.A."/>
            <person name="Tapia P."/>
            <person name="Veloso J."/>
            <person name="Silva-Moreno E."/>
            <person name="Staats M."/>
            <person name="Valdes J.H."/>
            <person name="Van Kan J.A.L."/>
        </authorList>
    </citation>
    <scope>NUCLEOTIDE SEQUENCE [LARGE SCALE GENOMIC DNA]</scope>
    <source>
        <strain evidence="1 2">MUCL2120</strain>
    </source>
</reference>
<protein>
    <submittedName>
        <fullName evidence="1">Uncharacterized protein</fullName>
    </submittedName>
</protein>
<gene>
    <name evidence="1" type="ORF">BOTNAR_0240g00190</name>
</gene>